<proteinExistence type="predicted"/>
<dbReference type="InterPro" id="IPR045518">
    <property type="entry name" value="2EXR"/>
</dbReference>
<name>A0A395MRS8_9HYPO</name>
<evidence type="ECO:0000313" key="2">
    <source>
        <dbReference type="EMBL" id="RFN50265.1"/>
    </source>
</evidence>
<evidence type="ECO:0000313" key="3">
    <source>
        <dbReference type="Proteomes" id="UP000265631"/>
    </source>
</evidence>
<dbReference type="Pfam" id="PF20150">
    <property type="entry name" value="2EXR"/>
    <property type="match status" value="1"/>
</dbReference>
<dbReference type="AlphaFoldDB" id="A0A395MRS8"/>
<dbReference type="PANTHER" id="PTHR35910">
    <property type="entry name" value="2EXR DOMAIN-CONTAINING PROTEIN"/>
    <property type="match status" value="1"/>
</dbReference>
<comment type="caution">
    <text evidence="2">The sequence shown here is derived from an EMBL/GenBank/DDBJ whole genome shotgun (WGS) entry which is preliminary data.</text>
</comment>
<accession>A0A395MRS8</accession>
<evidence type="ECO:0000259" key="1">
    <source>
        <dbReference type="Pfam" id="PF20150"/>
    </source>
</evidence>
<gene>
    <name evidence="2" type="ORF">FIE12Z_5444</name>
</gene>
<dbReference type="Proteomes" id="UP000265631">
    <property type="component" value="Unassembled WGS sequence"/>
</dbReference>
<keyword evidence="3" id="KW-1185">Reference proteome</keyword>
<dbReference type="PANTHER" id="PTHR35910:SF6">
    <property type="entry name" value="2EXR DOMAIN-CONTAINING PROTEIN"/>
    <property type="match status" value="1"/>
</dbReference>
<reference evidence="2 3" key="1">
    <citation type="journal article" date="2018" name="PLoS Pathog.">
        <title>Evolution of structural diversity of trichothecenes, a family of toxins produced by plant pathogenic and entomopathogenic fungi.</title>
        <authorList>
            <person name="Proctor R.H."/>
            <person name="McCormick S.P."/>
            <person name="Kim H.S."/>
            <person name="Cardoza R.E."/>
            <person name="Stanley A.M."/>
            <person name="Lindo L."/>
            <person name="Kelly A."/>
            <person name="Brown D.W."/>
            <person name="Lee T."/>
            <person name="Vaughan M.M."/>
            <person name="Alexander N.J."/>
            <person name="Busman M."/>
            <person name="Gutierrez S."/>
        </authorList>
    </citation>
    <scope>NUCLEOTIDE SEQUENCE [LARGE SCALE GENOMIC DNA]</scope>
    <source>
        <strain evidence="2 3">NRRL 13405</strain>
    </source>
</reference>
<feature type="domain" description="2EXR" evidence="1">
    <location>
        <begin position="20"/>
        <end position="126"/>
    </location>
</feature>
<dbReference type="STRING" id="2594813.A0A395MRS8"/>
<sequence>MTSQRHLEIFNPAPQPCPDFHQFRRFPAEIRCLIWEQALSHERWIRIDLHFPKDWKTLPRPRPRGMYEIKVYRQWKISKLFRTTSESRRVALSFYRVQLPCWYSWDKYWTTSKKTTLYLCPELDTLEFNNIHRFEYFANDVWAHDRLRVGIVNLAMPSCDLWLHKIWRLGGKDKDLFKETLSRIERFVVMERRSRRWWLNHDNTPLIRSPSYHACPVYGSTFGFERLSCDARLRDEHLKRIFTGPYDPRMQFHEWFRTLKALGINHNHKVVYQFGICTESDYSNDNVYEGPYTNDRDAAAEWVRENEQRFQSSMREKFMREGMEYPPLEDQGLEQAPQQAIGFWLFSLESIAPLPKISTSFGVYHRWGTKCEQHFDKARFLDMTKHKPELSDGLLNQTTIRMFSSTSEVYMYESKATNRGPLYTKDLATCVRIAVTGSYRSRGEGHDEFLAHAVEKKTARR</sequence>
<dbReference type="EMBL" id="PXXK01000142">
    <property type="protein sequence ID" value="RFN50265.1"/>
    <property type="molecule type" value="Genomic_DNA"/>
</dbReference>
<protein>
    <recommendedName>
        <fullName evidence="1">2EXR domain-containing protein</fullName>
    </recommendedName>
</protein>
<organism evidence="2 3">
    <name type="scientific">Fusarium flagelliforme</name>
    <dbReference type="NCBI Taxonomy" id="2675880"/>
    <lineage>
        <taxon>Eukaryota</taxon>
        <taxon>Fungi</taxon>
        <taxon>Dikarya</taxon>
        <taxon>Ascomycota</taxon>
        <taxon>Pezizomycotina</taxon>
        <taxon>Sordariomycetes</taxon>
        <taxon>Hypocreomycetidae</taxon>
        <taxon>Hypocreales</taxon>
        <taxon>Nectriaceae</taxon>
        <taxon>Fusarium</taxon>
        <taxon>Fusarium incarnatum-equiseti species complex</taxon>
    </lineage>
</organism>
<dbReference type="OrthoDB" id="3469466at2759"/>